<dbReference type="AlphaFoldDB" id="A0A9P6SZU4"/>
<accession>A0A9P6SZU4</accession>
<evidence type="ECO:0000313" key="1">
    <source>
        <dbReference type="EMBL" id="KAG0014340.1"/>
    </source>
</evidence>
<organism evidence="1 2">
    <name type="scientific">Entomortierella chlamydospora</name>
    <dbReference type="NCBI Taxonomy" id="101097"/>
    <lineage>
        <taxon>Eukaryota</taxon>
        <taxon>Fungi</taxon>
        <taxon>Fungi incertae sedis</taxon>
        <taxon>Mucoromycota</taxon>
        <taxon>Mortierellomycotina</taxon>
        <taxon>Mortierellomycetes</taxon>
        <taxon>Mortierellales</taxon>
        <taxon>Mortierellaceae</taxon>
        <taxon>Entomortierella</taxon>
    </lineage>
</organism>
<evidence type="ECO:0000313" key="2">
    <source>
        <dbReference type="Proteomes" id="UP000703661"/>
    </source>
</evidence>
<keyword evidence="2" id="KW-1185">Reference proteome</keyword>
<dbReference type="OrthoDB" id="10519501at2759"/>
<name>A0A9P6SZU4_9FUNG</name>
<sequence>MEAFWNGLEEAESVSDILRAAFLIEPDYGPIARFVNAIYMHLVRLNELNPWPFGFDKKHCLRACSENIRKRSLWSAERNIPTAIDDLDENIGKKRRVLATGKENETAYPGPIDECKGRGY</sequence>
<dbReference type="EMBL" id="JAAAID010000737">
    <property type="protein sequence ID" value="KAG0014340.1"/>
    <property type="molecule type" value="Genomic_DNA"/>
</dbReference>
<comment type="caution">
    <text evidence="1">The sequence shown here is derived from an EMBL/GenBank/DDBJ whole genome shotgun (WGS) entry which is preliminary data.</text>
</comment>
<gene>
    <name evidence="1" type="ORF">BGZ80_010500</name>
</gene>
<protein>
    <submittedName>
        <fullName evidence="1">Uncharacterized protein</fullName>
    </submittedName>
</protein>
<dbReference type="Proteomes" id="UP000703661">
    <property type="component" value="Unassembled WGS sequence"/>
</dbReference>
<proteinExistence type="predicted"/>
<reference evidence="1" key="1">
    <citation type="journal article" date="2020" name="Fungal Divers.">
        <title>Resolving the Mortierellaceae phylogeny through synthesis of multi-gene phylogenetics and phylogenomics.</title>
        <authorList>
            <person name="Vandepol N."/>
            <person name="Liber J."/>
            <person name="Desiro A."/>
            <person name="Na H."/>
            <person name="Kennedy M."/>
            <person name="Barry K."/>
            <person name="Grigoriev I.V."/>
            <person name="Miller A.N."/>
            <person name="O'Donnell K."/>
            <person name="Stajich J.E."/>
            <person name="Bonito G."/>
        </authorList>
    </citation>
    <scope>NUCLEOTIDE SEQUENCE</scope>
    <source>
        <strain evidence="1">NRRL 2769</strain>
    </source>
</reference>